<reference evidence="11 12" key="1">
    <citation type="submission" date="2011-10" db="EMBL/GenBank/DDBJ databases">
        <title>Genome sequence of Gluconobacter morbifer G707, isolated from Drosophila gut.</title>
        <authorList>
            <person name="Lee W.-J."/>
            <person name="Kim E.-K."/>
        </authorList>
    </citation>
    <scope>NUCLEOTIDE SEQUENCE [LARGE SCALE GENOMIC DNA]</scope>
    <source>
        <strain evidence="11 12">G707</strain>
    </source>
</reference>
<dbReference type="EMBL" id="AGQV01000001">
    <property type="protein sequence ID" value="EHH68846.1"/>
    <property type="molecule type" value="Genomic_DNA"/>
</dbReference>
<dbReference type="PRINTS" id="PR00738">
    <property type="entry name" value="GLHYDRLASE20"/>
</dbReference>
<evidence type="ECO:0000256" key="2">
    <source>
        <dbReference type="ARBA" id="ARBA00006285"/>
    </source>
</evidence>
<feature type="domain" description="Glycoside hydrolase family 20 catalytic" evidence="9">
    <location>
        <begin position="148"/>
        <end position="487"/>
    </location>
</feature>
<dbReference type="Pfam" id="PF02838">
    <property type="entry name" value="Glyco_hydro_20b"/>
    <property type="match status" value="1"/>
</dbReference>
<dbReference type="InterPro" id="IPR015883">
    <property type="entry name" value="Glyco_hydro_20_cat"/>
</dbReference>
<comment type="caution">
    <text evidence="11">The sequence shown here is derived from an EMBL/GenBank/DDBJ whole genome shotgun (WGS) entry which is preliminary data.</text>
</comment>
<dbReference type="PATRIC" id="fig|1088869.3.peg.153"/>
<dbReference type="GO" id="GO:0030203">
    <property type="term" value="P:glycosaminoglycan metabolic process"/>
    <property type="evidence" value="ECO:0007669"/>
    <property type="project" value="TreeGrafter"/>
</dbReference>
<dbReference type="EC" id="3.2.1.52" evidence="3"/>
<dbReference type="PANTHER" id="PTHR22600">
    <property type="entry name" value="BETA-HEXOSAMINIDASE"/>
    <property type="match status" value="1"/>
</dbReference>
<comment type="catalytic activity">
    <reaction evidence="1">
        <text>Hydrolysis of terminal non-reducing N-acetyl-D-hexosamine residues in N-acetyl-beta-D-hexosaminides.</text>
        <dbReference type="EC" id="3.2.1.52"/>
    </reaction>
</comment>
<evidence type="ECO:0000256" key="3">
    <source>
        <dbReference type="ARBA" id="ARBA00012663"/>
    </source>
</evidence>
<keyword evidence="5 11" id="KW-0326">Glycosidase</keyword>
<keyword evidence="12" id="KW-1185">Reference proteome</keyword>
<name>G6XF88_9PROT</name>
<evidence type="ECO:0000256" key="5">
    <source>
        <dbReference type="ARBA" id="ARBA00023295"/>
    </source>
</evidence>
<dbReference type="PANTHER" id="PTHR22600:SF57">
    <property type="entry name" value="BETA-N-ACETYLHEXOSAMINIDASE"/>
    <property type="match status" value="1"/>
</dbReference>
<dbReference type="AlphaFoldDB" id="G6XF88"/>
<dbReference type="GO" id="GO:0016020">
    <property type="term" value="C:membrane"/>
    <property type="evidence" value="ECO:0007669"/>
    <property type="project" value="TreeGrafter"/>
</dbReference>
<evidence type="ECO:0000259" key="10">
    <source>
        <dbReference type="Pfam" id="PF02838"/>
    </source>
</evidence>
<gene>
    <name evidence="11" type="ORF">GMO_01530</name>
</gene>
<dbReference type="InterPro" id="IPR017853">
    <property type="entry name" value="GH"/>
</dbReference>
<dbReference type="Gene3D" id="3.30.379.10">
    <property type="entry name" value="Chitobiase/beta-hexosaminidase domain 2-like"/>
    <property type="match status" value="1"/>
</dbReference>
<feature type="active site" description="Proton donor" evidence="8">
    <location>
        <position position="304"/>
    </location>
</feature>
<proteinExistence type="inferred from homology"/>
<dbReference type="SUPFAM" id="SSF55545">
    <property type="entry name" value="beta-N-acetylhexosaminidase-like domain"/>
    <property type="match status" value="1"/>
</dbReference>
<dbReference type="STRING" id="1088869.GMO_01530"/>
<accession>G6XF88</accession>
<sequence>MTFVLLAGMGWGALAQGAPALMPVPREVSVSNGVATIGGGVRIVWEGRPSSLLERAASRFSARLGAVAGTAGSAAPYVLRVRVGGDRAYLTVREQEHYALTTGATEGRLEADGPAGVIHGFATFLQLVRRTPDGAVIERVHIDDAPRFAWRGLLMDVSRHFASVETVERQLDAMELLKFNVLHWHLSDGTGFRVESRLFPRLQDVGSYGQYYTQDQVRQIVAYAADRGIRVVPEFDVPGHALAMLQAYPELAAQPLPDPKETGENLNNPALDPSNPRTLKFVRALLGEMESLFPDRYIHTGGDEVAPSQWTGNPRITAYMQAHGYADTAALQSAFTAEVEKILSAQGRIMIGWDEVTEAPVPKSVVVEGWRGSKWTASATQAGHPVIVSSGYYLDLLRPSAQHYAMDPLDTKAEGLTPDQVQEAHPKITPLLQAFMQDPDAAPLNAEQRAHVLGAEVTLWTEMVSEEMLDARLWPRAAALAERFWSPESIRDTRDMEQRLPVIMDELEATGLQACQHQVALREALAPGRAEPLKVLTDVTVPVRNYALNHIAAGREGAFLSAPVAIADPDAFAAARFNDMAQRYVGGETALAAPLRAMLEQWVANDAAFVASARGIPAMEEIIPVSHTLARLSWAGLAALTGHGQPGWRVDATRLIAVQDEAFHNSSDFLLSRHRPQPPGGLLVAILPGVKTLVEASR</sequence>
<dbReference type="InterPro" id="IPR029018">
    <property type="entry name" value="Hex-like_dom2"/>
</dbReference>
<dbReference type="InterPro" id="IPR015882">
    <property type="entry name" value="HEX_bac_N"/>
</dbReference>
<dbReference type="GO" id="GO:0004563">
    <property type="term" value="F:beta-N-acetylhexosaminidase activity"/>
    <property type="evidence" value="ECO:0007669"/>
    <property type="project" value="UniProtKB-EC"/>
</dbReference>
<dbReference type="Proteomes" id="UP000004949">
    <property type="component" value="Unassembled WGS sequence"/>
</dbReference>
<evidence type="ECO:0000256" key="4">
    <source>
        <dbReference type="ARBA" id="ARBA00022801"/>
    </source>
</evidence>
<dbReference type="Gene3D" id="3.20.20.80">
    <property type="entry name" value="Glycosidases"/>
    <property type="match status" value="1"/>
</dbReference>
<evidence type="ECO:0000313" key="12">
    <source>
        <dbReference type="Proteomes" id="UP000004949"/>
    </source>
</evidence>
<evidence type="ECO:0000256" key="8">
    <source>
        <dbReference type="PIRSR" id="PIRSR625705-1"/>
    </source>
</evidence>
<keyword evidence="4 11" id="KW-0378">Hydrolase</keyword>
<evidence type="ECO:0000313" key="11">
    <source>
        <dbReference type="EMBL" id="EHH68846.1"/>
    </source>
</evidence>
<evidence type="ECO:0000256" key="7">
    <source>
        <dbReference type="ARBA" id="ARBA00033000"/>
    </source>
</evidence>
<dbReference type="InterPro" id="IPR025705">
    <property type="entry name" value="Beta_hexosaminidase_sua/sub"/>
</dbReference>
<dbReference type="eggNOG" id="COG3525">
    <property type="taxonomic scope" value="Bacteria"/>
</dbReference>
<protein>
    <recommendedName>
        <fullName evidence="3">beta-N-acetylhexosaminidase</fullName>
        <ecNumber evidence="3">3.2.1.52</ecNumber>
    </recommendedName>
    <alternativeName>
        <fullName evidence="6">Beta-N-acetylhexosaminidase</fullName>
    </alternativeName>
    <alternativeName>
        <fullName evidence="7">N-acetyl-beta-glucosaminidase</fullName>
    </alternativeName>
</protein>
<organism evidence="11 12">
    <name type="scientific">Gluconobacter morbifer G707</name>
    <dbReference type="NCBI Taxonomy" id="1088869"/>
    <lineage>
        <taxon>Bacteria</taxon>
        <taxon>Pseudomonadati</taxon>
        <taxon>Pseudomonadota</taxon>
        <taxon>Alphaproteobacteria</taxon>
        <taxon>Acetobacterales</taxon>
        <taxon>Acetobacteraceae</taxon>
        <taxon>Gluconobacter</taxon>
    </lineage>
</organism>
<dbReference type="GO" id="GO:0005975">
    <property type="term" value="P:carbohydrate metabolic process"/>
    <property type="evidence" value="ECO:0007669"/>
    <property type="project" value="InterPro"/>
</dbReference>
<comment type="similarity">
    <text evidence="2">Belongs to the glycosyl hydrolase 20 family.</text>
</comment>
<evidence type="ECO:0000259" key="9">
    <source>
        <dbReference type="Pfam" id="PF00728"/>
    </source>
</evidence>
<evidence type="ECO:0000256" key="6">
    <source>
        <dbReference type="ARBA" id="ARBA00030512"/>
    </source>
</evidence>
<evidence type="ECO:0000256" key="1">
    <source>
        <dbReference type="ARBA" id="ARBA00001231"/>
    </source>
</evidence>
<feature type="domain" description="Beta-hexosaminidase bacterial type N-terminal" evidence="10">
    <location>
        <begin position="19"/>
        <end position="145"/>
    </location>
</feature>
<dbReference type="SUPFAM" id="SSF51445">
    <property type="entry name" value="(Trans)glycosidases"/>
    <property type="match status" value="1"/>
</dbReference>
<dbReference type="Pfam" id="PF00728">
    <property type="entry name" value="Glyco_hydro_20"/>
    <property type="match status" value="1"/>
</dbReference>